<sequence length="679" mass="79377">MPTFFQAISKSTLHPTVRDKHKMFLGHACPFFSSAGKISRAENHYSLLRINNERSEMPLTKRMEQLQKSMFSSGVKSCNAEIEMPKWKRFKHHIKKLKQMYQPPQDQQLKTSKSKRKLPRVREQHFFEQTEMSNNKVIEINQIKRQRITFKPQKNLPEPLARPINSNPNSPGFCHILNRLLSRFVFRKNKAKMQTKYMKSNDKANKLYKRRNTHTSQLKSHLKSLQNHRLSVVETEKKLTELWPALVELGELKGPKNPSKLSKNMQYTILKKLSRTALNLPTDYRDLLKNRSAKRTLKHGINYFSEPSKTSSIKIKNLKKQSSLNQRFDFKLGESLKIHDYGFKYLKERASKLGASSITNMLKKQLIDSTSPRDAEAISSKKVFRTMDTSLRRSTRQTAANMFLNIHRSYERKISSKAELVQQLHRLDSLSHEEPNSFEHSEETISPLSSDLSEQLNRTFKSIKRINQSKANAVLTISDINNSAQELLTFDDYEVVHVPLNKRKRQPVKLFKKKRPKRCNRIHVPQADAVTQTECECEICNLLQKYKAEKIPPLVKEMANKQDFLAQRQYYMENVKHRNFKVSKNVEKSKNLLGSVIKSPQDDYYTKTRNFCTSTSENYRQLGTPFGIENSKPQIFKAYKKPDVTKNLLRCYKTLFEAEQRTTEIFTDVFYPKENICRA</sequence>
<protein>
    <submittedName>
        <fullName evidence="2">Uncharacterized protein</fullName>
    </submittedName>
</protein>
<evidence type="ECO:0000313" key="2">
    <source>
        <dbReference type="RefSeq" id="XP_070851043.1"/>
    </source>
</evidence>
<keyword evidence="1" id="KW-1185">Reference proteome</keyword>
<gene>
    <name evidence="2" type="primary">LOC136116517</name>
</gene>
<accession>A0ABM4TM46</accession>
<proteinExistence type="predicted"/>
<reference evidence="2" key="1">
    <citation type="submission" date="2025-08" db="UniProtKB">
        <authorList>
            <consortium name="RefSeq"/>
        </authorList>
    </citation>
    <scope>IDENTIFICATION</scope>
</reference>
<dbReference type="Proteomes" id="UP001652628">
    <property type="component" value="Chromosome 2R"/>
</dbReference>
<name>A0ABM4TM46_DROSZ</name>
<evidence type="ECO:0000313" key="1">
    <source>
        <dbReference type="Proteomes" id="UP001652628"/>
    </source>
</evidence>
<dbReference type="RefSeq" id="XP_070851043.1">
    <property type="nucleotide sequence ID" value="XM_070994942.1"/>
</dbReference>
<organism evidence="1 2">
    <name type="scientific">Drosophila suzukii</name>
    <name type="common">Spotted-wing drosophila fruit fly</name>
    <dbReference type="NCBI Taxonomy" id="28584"/>
    <lineage>
        <taxon>Eukaryota</taxon>
        <taxon>Metazoa</taxon>
        <taxon>Ecdysozoa</taxon>
        <taxon>Arthropoda</taxon>
        <taxon>Hexapoda</taxon>
        <taxon>Insecta</taxon>
        <taxon>Pterygota</taxon>
        <taxon>Neoptera</taxon>
        <taxon>Endopterygota</taxon>
        <taxon>Diptera</taxon>
        <taxon>Brachycera</taxon>
        <taxon>Muscomorpha</taxon>
        <taxon>Ephydroidea</taxon>
        <taxon>Drosophilidae</taxon>
        <taxon>Drosophila</taxon>
        <taxon>Sophophora</taxon>
    </lineage>
</organism>
<dbReference type="GeneID" id="136116517"/>